<evidence type="ECO:0000313" key="3">
    <source>
        <dbReference type="Proteomes" id="UP001596496"/>
    </source>
</evidence>
<proteinExistence type="predicted"/>
<dbReference type="InterPro" id="IPR043917">
    <property type="entry name" value="DUF5753"/>
</dbReference>
<evidence type="ECO:0000313" key="2">
    <source>
        <dbReference type="EMBL" id="MFC7383419.1"/>
    </source>
</evidence>
<accession>A0ABW2P2K2</accession>
<sequence>MFAFELRRYRQAAALTQAQLGDRMGFSDSMVNMIELAKRPPSRRFAELCDQIFGLDGTMVRLYTATTWNKAPEYLRPWLEEEEQATGLRTWQPTIVPGLLQTQAYTREILAATPGITDEELQKRLANRMQRQAILQRDRPPVLNVVMDEAVLHRMIGDIEVMREQLRHLLEIARHPRVTIQIVPSAVRAHCGLAGGFIIAERNGSPYAAYTDAQPFGRTFDDRLLIAELVLRYDALRAEALPFSQSLRLLEETVKQNDPEAPRCTVAQEQLQR</sequence>
<dbReference type="Pfam" id="PF13560">
    <property type="entry name" value="HTH_31"/>
    <property type="match status" value="1"/>
</dbReference>
<comment type="caution">
    <text evidence="2">The sequence shown here is derived from an EMBL/GenBank/DDBJ whole genome shotgun (WGS) entry which is preliminary data.</text>
</comment>
<dbReference type="InterPro" id="IPR001387">
    <property type="entry name" value="Cro/C1-type_HTH"/>
</dbReference>
<protein>
    <submittedName>
        <fullName evidence="2">Helix-turn-helix transcriptional regulator</fullName>
    </submittedName>
</protein>
<gene>
    <name evidence="2" type="ORF">ACFQSB_14450</name>
</gene>
<keyword evidence="3" id="KW-1185">Reference proteome</keyword>
<dbReference type="SMART" id="SM00530">
    <property type="entry name" value="HTH_XRE"/>
    <property type="match status" value="1"/>
</dbReference>
<dbReference type="InterPro" id="IPR010982">
    <property type="entry name" value="Lambda_DNA-bd_dom_sf"/>
</dbReference>
<evidence type="ECO:0000259" key="1">
    <source>
        <dbReference type="PROSITE" id="PS50943"/>
    </source>
</evidence>
<dbReference type="CDD" id="cd00093">
    <property type="entry name" value="HTH_XRE"/>
    <property type="match status" value="1"/>
</dbReference>
<dbReference type="SUPFAM" id="SSF47413">
    <property type="entry name" value="lambda repressor-like DNA-binding domains"/>
    <property type="match status" value="1"/>
</dbReference>
<dbReference type="RefSeq" id="WP_354929168.1">
    <property type="nucleotide sequence ID" value="NZ_JBHTCG010000008.1"/>
</dbReference>
<name>A0ABW2P2K2_9ACTN</name>
<organism evidence="2 3">
    <name type="scientific">Sphaerisporangium rhizosphaerae</name>
    <dbReference type="NCBI Taxonomy" id="2269375"/>
    <lineage>
        <taxon>Bacteria</taxon>
        <taxon>Bacillati</taxon>
        <taxon>Actinomycetota</taxon>
        <taxon>Actinomycetes</taxon>
        <taxon>Streptosporangiales</taxon>
        <taxon>Streptosporangiaceae</taxon>
        <taxon>Sphaerisporangium</taxon>
    </lineage>
</organism>
<dbReference type="PROSITE" id="PS50943">
    <property type="entry name" value="HTH_CROC1"/>
    <property type="match status" value="1"/>
</dbReference>
<reference evidence="3" key="1">
    <citation type="journal article" date="2019" name="Int. J. Syst. Evol. Microbiol.">
        <title>The Global Catalogue of Microorganisms (GCM) 10K type strain sequencing project: providing services to taxonomists for standard genome sequencing and annotation.</title>
        <authorList>
            <consortium name="The Broad Institute Genomics Platform"/>
            <consortium name="The Broad Institute Genome Sequencing Center for Infectious Disease"/>
            <person name="Wu L."/>
            <person name="Ma J."/>
        </authorList>
    </citation>
    <scope>NUCLEOTIDE SEQUENCE [LARGE SCALE GENOMIC DNA]</scope>
    <source>
        <strain evidence="3">CECT 7649</strain>
    </source>
</reference>
<feature type="domain" description="HTH cro/C1-type" evidence="1">
    <location>
        <begin position="6"/>
        <end position="60"/>
    </location>
</feature>
<dbReference type="Pfam" id="PF19054">
    <property type="entry name" value="DUF5753"/>
    <property type="match status" value="1"/>
</dbReference>
<dbReference type="EMBL" id="JBHTCG010000008">
    <property type="protein sequence ID" value="MFC7383419.1"/>
    <property type="molecule type" value="Genomic_DNA"/>
</dbReference>
<dbReference type="Gene3D" id="1.10.260.40">
    <property type="entry name" value="lambda repressor-like DNA-binding domains"/>
    <property type="match status" value="1"/>
</dbReference>
<dbReference type="Proteomes" id="UP001596496">
    <property type="component" value="Unassembled WGS sequence"/>
</dbReference>